<keyword evidence="2" id="KW-1185">Reference proteome</keyword>
<accession>A0A386KB31</accession>
<evidence type="ECO:0000313" key="2">
    <source>
        <dbReference type="Proteomes" id="UP000269940"/>
    </source>
</evidence>
<dbReference type="Proteomes" id="UP000269940">
    <property type="component" value="Segment"/>
</dbReference>
<evidence type="ECO:0000313" key="1">
    <source>
        <dbReference type="EMBL" id="AYD82425.1"/>
    </source>
</evidence>
<proteinExistence type="predicted"/>
<name>A0A386KB31_9CAUD</name>
<organism evidence="1 2">
    <name type="scientific">Acinetobacter phage vB_AbaM_B09_Aci05</name>
    <dbReference type="NCBI Taxonomy" id="2315458"/>
    <lineage>
        <taxon>Viruses</taxon>
        <taxon>Duplodnaviria</taxon>
        <taxon>Heunggongvirae</taxon>
        <taxon>Uroviricota</taxon>
        <taxon>Caudoviricetes</taxon>
        <taxon>Saclayvirus</taxon>
        <taxon>Saclayvirus Aci05</taxon>
    </lineage>
</organism>
<sequence length="86" mass="9620">MKFNIKGVQPLVQSNKFPALVQSIPQEGDNPEDVFIIWALDKSQGVIVKNTEEPDSEGELEDGYDFTDSKAWVRLPVGTVLEITQE</sequence>
<dbReference type="EMBL" id="MH746814">
    <property type="protein sequence ID" value="AYD82425.1"/>
    <property type="molecule type" value="Genomic_DNA"/>
</dbReference>
<gene>
    <name evidence="1" type="ORF">Aci05_127</name>
</gene>
<protein>
    <submittedName>
        <fullName evidence="1">Uncharacterized protein</fullName>
    </submittedName>
</protein>
<reference evidence="1 2" key="1">
    <citation type="submission" date="2018-08" db="EMBL/GenBank/DDBJ databases">
        <title>Complete genome sequence of five Acinetobacter baumannii phages from Abidjan, Cote d'Ivoire.</title>
        <authorList>
            <person name="Essoh C."/>
            <person name="Vernadet J.-P."/>
            <person name="Vergnaud G."/>
            <person name="Resch G."/>
            <person name="Pourcel C."/>
        </authorList>
    </citation>
    <scope>NUCLEOTIDE SEQUENCE [LARGE SCALE GENOMIC DNA]</scope>
</reference>